<evidence type="ECO:0000313" key="1">
    <source>
        <dbReference type="EMBL" id="AUP78603.1"/>
    </source>
</evidence>
<dbReference type="EMBL" id="CP025791">
    <property type="protein sequence ID" value="AUP78603.1"/>
    <property type="molecule type" value="Genomic_DNA"/>
</dbReference>
<dbReference type="OrthoDB" id="1144758at2"/>
<protein>
    <submittedName>
        <fullName evidence="1">Uncharacterized protein</fullName>
    </submittedName>
</protein>
<gene>
    <name evidence="1" type="ORF">C1H87_07710</name>
</gene>
<evidence type="ECO:0000313" key="2">
    <source>
        <dbReference type="Proteomes" id="UP000235826"/>
    </source>
</evidence>
<proteinExistence type="predicted"/>
<dbReference type="RefSeq" id="WP_102755258.1">
    <property type="nucleotide sequence ID" value="NZ_CP025791.1"/>
</dbReference>
<dbReference type="AlphaFoldDB" id="A0A2K9PNG0"/>
<sequence length="99" mass="11278">MKSTTATKTEQKINLIDGYFTISEAADIINSILTVKINFHKLQRLSKTEGNEKNKCEYDNSRIDELINEQQTAKAFFKNVGNLGKKLKINSTIHMTLEN</sequence>
<reference evidence="1 2" key="1">
    <citation type="submission" date="2018-01" db="EMBL/GenBank/DDBJ databases">
        <title>Complete genome sequence of Flavivirga eckloniae ECD14 isolated from seaweed Ecklonia cava.</title>
        <authorList>
            <person name="Lee J.H."/>
            <person name="Baik K.S."/>
            <person name="Seong C.N."/>
        </authorList>
    </citation>
    <scope>NUCLEOTIDE SEQUENCE [LARGE SCALE GENOMIC DNA]</scope>
    <source>
        <strain evidence="1 2">ECD14</strain>
    </source>
</reference>
<keyword evidence="2" id="KW-1185">Reference proteome</keyword>
<organism evidence="1 2">
    <name type="scientific">Flavivirga eckloniae</name>
    <dbReference type="NCBI Taxonomy" id="1803846"/>
    <lineage>
        <taxon>Bacteria</taxon>
        <taxon>Pseudomonadati</taxon>
        <taxon>Bacteroidota</taxon>
        <taxon>Flavobacteriia</taxon>
        <taxon>Flavobacteriales</taxon>
        <taxon>Flavobacteriaceae</taxon>
        <taxon>Flavivirga</taxon>
    </lineage>
</organism>
<accession>A0A2K9PNG0</accession>
<dbReference type="Proteomes" id="UP000235826">
    <property type="component" value="Chromosome"/>
</dbReference>
<name>A0A2K9PNG0_9FLAO</name>
<dbReference type="KEGG" id="fek:C1H87_07710"/>